<evidence type="ECO:0000313" key="2">
    <source>
        <dbReference type="EMBL" id="MPN10739.1"/>
    </source>
</evidence>
<gene>
    <name evidence="2" type="ORF">SDC9_158036</name>
</gene>
<keyword evidence="1" id="KW-1133">Transmembrane helix</keyword>
<sequence>MRDKAVAAIRDILKLKHPVATSRERGAKLNAIRAVFHQSDSGILYFFAVVVLYDIAVHIAVVPLCLGNNQLCSHSRNAGCIAGADNAVIVTLPLGLLAQGQCLFGFTLQLGPAARRAGGALIPLVRDSRLSRRCFYRKVCGHPGRDGGILRLLCNGNAVFCRHLNITGRCWGDLAIFNYNFFAHFTATGQLHRNSIKPIRQVFKFVVPICLCCLRVLAGACRWGKRHNRVFNFLPTCI</sequence>
<evidence type="ECO:0000256" key="1">
    <source>
        <dbReference type="SAM" id="Phobius"/>
    </source>
</evidence>
<keyword evidence="1" id="KW-0812">Transmembrane</keyword>
<accession>A0A645FBM2</accession>
<keyword evidence="1" id="KW-0472">Membrane</keyword>
<protein>
    <submittedName>
        <fullName evidence="2">Uncharacterized protein</fullName>
    </submittedName>
</protein>
<organism evidence="2">
    <name type="scientific">bioreactor metagenome</name>
    <dbReference type="NCBI Taxonomy" id="1076179"/>
    <lineage>
        <taxon>unclassified sequences</taxon>
        <taxon>metagenomes</taxon>
        <taxon>ecological metagenomes</taxon>
    </lineage>
</organism>
<reference evidence="2" key="1">
    <citation type="submission" date="2019-08" db="EMBL/GenBank/DDBJ databases">
        <authorList>
            <person name="Kucharzyk K."/>
            <person name="Murdoch R.W."/>
            <person name="Higgins S."/>
            <person name="Loffler F."/>
        </authorList>
    </citation>
    <scope>NUCLEOTIDE SEQUENCE</scope>
</reference>
<proteinExistence type="predicted"/>
<name>A0A645FBM2_9ZZZZ</name>
<feature type="transmembrane region" description="Helical" evidence="1">
    <location>
        <begin position="43"/>
        <end position="66"/>
    </location>
</feature>
<dbReference type="EMBL" id="VSSQ01056909">
    <property type="protein sequence ID" value="MPN10739.1"/>
    <property type="molecule type" value="Genomic_DNA"/>
</dbReference>
<comment type="caution">
    <text evidence="2">The sequence shown here is derived from an EMBL/GenBank/DDBJ whole genome shotgun (WGS) entry which is preliminary data.</text>
</comment>
<dbReference type="AlphaFoldDB" id="A0A645FBM2"/>